<name>A0AAP5M4S4_9CYAN</name>
<organism evidence="1 2">
    <name type="scientific">Aetokthonos hydrillicola Thurmond2011</name>
    <dbReference type="NCBI Taxonomy" id="2712845"/>
    <lineage>
        <taxon>Bacteria</taxon>
        <taxon>Bacillati</taxon>
        <taxon>Cyanobacteriota</taxon>
        <taxon>Cyanophyceae</taxon>
        <taxon>Nostocales</taxon>
        <taxon>Hapalosiphonaceae</taxon>
        <taxon>Aetokthonos</taxon>
    </lineage>
</organism>
<dbReference type="AlphaFoldDB" id="A0AAP5M4S4"/>
<comment type="caution">
    <text evidence="1">The sequence shown here is derived from an EMBL/GenBank/DDBJ whole genome shotgun (WGS) entry which is preliminary data.</text>
</comment>
<evidence type="ECO:0000313" key="1">
    <source>
        <dbReference type="EMBL" id="MDR9895116.1"/>
    </source>
</evidence>
<reference evidence="2" key="1">
    <citation type="journal article" date="2021" name="Science">
        <title>Hunting the eagle killer: A cyanobacterial neurotoxin causes vacuolar myelinopathy.</title>
        <authorList>
            <person name="Breinlinger S."/>
            <person name="Phillips T.J."/>
            <person name="Haram B.N."/>
            <person name="Mares J."/>
            <person name="Martinez Yerena J.A."/>
            <person name="Hrouzek P."/>
            <person name="Sobotka R."/>
            <person name="Henderson W.M."/>
            <person name="Schmieder P."/>
            <person name="Williams S.M."/>
            <person name="Lauderdale J.D."/>
            <person name="Wilde H.D."/>
            <person name="Gerrin W."/>
            <person name="Kust A."/>
            <person name="Washington J.W."/>
            <person name="Wagner C."/>
            <person name="Geier B."/>
            <person name="Liebeke M."/>
            <person name="Enke H."/>
            <person name="Niedermeyer T.H.J."/>
            <person name="Wilde S.B."/>
        </authorList>
    </citation>
    <scope>NUCLEOTIDE SEQUENCE [LARGE SCALE GENOMIC DNA]</scope>
    <source>
        <strain evidence="2">Thurmond2011</strain>
    </source>
</reference>
<keyword evidence="2" id="KW-1185">Reference proteome</keyword>
<protein>
    <submittedName>
        <fullName evidence="1">Uncharacterized protein</fullName>
    </submittedName>
</protein>
<accession>A0AAP5M4S4</accession>
<sequence>MMLGKFKLIKDLSELERLSSSENDYNRVDQSVTYFNSGAEKVTKAFVSGFNGFYLKICEDFDLFCEFFTLDPTDPSALQKFYQFKQLAKIINQFSLQELISMISWGWKRDSK</sequence>
<dbReference type="EMBL" id="JAALHA020000004">
    <property type="protein sequence ID" value="MDR9895116.1"/>
    <property type="molecule type" value="Genomic_DNA"/>
</dbReference>
<dbReference type="RefSeq" id="WP_208338626.1">
    <property type="nucleotide sequence ID" value="NZ_CAWQFN010000191.1"/>
</dbReference>
<gene>
    <name evidence="1" type="ORF">G7B40_011140</name>
</gene>
<dbReference type="Proteomes" id="UP000667802">
    <property type="component" value="Unassembled WGS sequence"/>
</dbReference>
<proteinExistence type="predicted"/>
<evidence type="ECO:0000313" key="2">
    <source>
        <dbReference type="Proteomes" id="UP000667802"/>
    </source>
</evidence>